<organism evidence="1 2">
    <name type="scientific">Gallibacterium anatis</name>
    <dbReference type="NCBI Taxonomy" id="750"/>
    <lineage>
        <taxon>Bacteria</taxon>
        <taxon>Pseudomonadati</taxon>
        <taxon>Pseudomonadota</taxon>
        <taxon>Gammaproteobacteria</taxon>
        <taxon>Pasteurellales</taxon>
        <taxon>Pasteurellaceae</taxon>
        <taxon>Gallibacterium</taxon>
    </lineage>
</organism>
<evidence type="ECO:0000313" key="1">
    <source>
        <dbReference type="EMBL" id="KGQ34125.1"/>
    </source>
</evidence>
<dbReference type="AlphaFoldDB" id="A0A0A2XUP7"/>
<evidence type="ECO:0000313" key="2">
    <source>
        <dbReference type="Proteomes" id="UP000030526"/>
    </source>
</evidence>
<dbReference type="Proteomes" id="UP000030526">
    <property type="component" value="Unassembled WGS sequence"/>
</dbReference>
<gene>
    <name evidence="1" type="ORF">JP32_01315</name>
</gene>
<comment type="caution">
    <text evidence="1">The sequence shown here is derived from an EMBL/GenBank/DDBJ whole genome shotgun (WGS) entry which is preliminary data.</text>
</comment>
<dbReference type="RefSeq" id="WP_039083382.1">
    <property type="nucleotide sequence ID" value="NZ_JPXS01000009.1"/>
</dbReference>
<protein>
    <submittedName>
        <fullName evidence="1">Uncharacterized protein</fullName>
    </submittedName>
</protein>
<reference evidence="1 2" key="1">
    <citation type="submission" date="2014-08" db="EMBL/GenBank/DDBJ databases">
        <title>Chaperone-usher fimbriae in a diverse selection of Gallibacterium genomes.</title>
        <authorList>
            <person name="Kudirkiene E."/>
            <person name="Bager R.J."/>
            <person name="Johnson T.J."/>
            <person name="Bojesen A.M."/>
        </authorList>
    </citation>
    <scope>NUCLEOTIDE SEQUENCE [LARGE SCALE GENOMIC DNA]</scope>
    <source>
        <strain evidence="1 2">20558/3kl.</strain>
    </source>
</reference>
<dbReference type="EMBL" id="JPXS01000009">
    <property type="protein sequence ID" value="KGQ34125.1"/>
    <property type="molecule type" value="Genomic_DNA"/>
</dbReference>
<name>A0A0A2XUP7_9PAST</name>
<accession>A0A0A2XUP7</accession>
<sequence>MLCDHLSEEKFDELYQFCDEEIESILTKKGLKDFYSDIEGTDVYINAVRNEMNRKIEEFNLWGYIR</sequence>
<proteinExistence type="predicted"/>